<organism evidence="1 2">
    <name type="scientific">Melipona quadrifasciata</name>
    <dbReference type="NCBI Taxonomy" id="166423"/>
    <lineage>
        <taxon>Eukaryota</taxon>
        <taxon>Metazoa</taxon>
        <taxon>Ecdysozoa</taxon>
        <taxon>Arthropoda</taxon>
        <taxon>Hexapoda</taxon>
        <taxon>Insecta</taxon>
        <taxon>Pterygota</taxon>
        <taxon>Neoptera</taxon>
        <taxon>Endopterygota</taxon>
        <taxon>Hymenoptera</taxon>
        <taxon>Apocrita</taxon>
        <taxon>Aculeata</taxon>
        <taxon>Apoidea</taxon>
        <taxon>Anthophila</taxon>
        <taxon>Apidae</taxon>
        <taxon>Melipona</taxon>
    </lineage>
</organism>
<evidence type="ECO:0000313" key="1">
    <source>
        <dbReference type="EMBL" id="KOX71817.1"/>
    </source>
</evidence>
<gene>
    <name evidence="1" type="ORF">WN51_02387</name>
</gene>
<dbReference type="EMBL" id="KQ435830">
    <property type="protein sequence ID" value="KOX71817.1"/>
    <property type="molecule type" value="Genomic_DNA"/>
</dbReference>
<protein>
    <submittedName>
        <fullName evidence="1">Uncharacterized protein</fullName>
    </submittedName>
</protein>
<name>A0A0M8ZVJ0_9HYME</name>
<sequence>MIELIREHEGEMPFVSPFSRDGSWKRAEEKRSFAAVRPAQTSATDCCRLCNRCS</sequence>
<keyword evidence="2" id="KW-1185">Reference proteome</keyword>
<reference evidence="1 2" key="1">
    <citation type="submission" date="2015-07" db="EMBL/GenBank/DDBJ databases">
        <title>The genome of Melipona quadrifasciata.</title>
        <authorList>
            <person name="Pan H."/>
            <person name="Kapheim K."/>
        </authorList>
    </citation>
    <scope>NUCLEOTIDE SEQUENCE [LARGE SCALE GENOMIC DNA]</scope>
    <source>
        <strain evidence="1">0111107301</strain>
        <tissue evidence="1">Whole body</tissue>
    </source>
</reference>
<dbReference type="AlphaFoldDB" id="A0A0M8ZVJ0"/>
<proteinExistence type="predicted"/>
<dbReference type="Proteomes" id="UP000053105">
    <property type="component" value="Unassembled WGS sequence"/>
</dbReference>
<evidence type="ECO:0000313" key="2">
    <source>
        <dbReference type="Proteomes" id="UP000053105"/>
    </source>
</evidence>
<accession>A0A0M8ZVJ0</accession>